<evidence type="ECO:0000313" key="1">
    <source>
        <dbReference type="EMBL" id="CAE8679338.1"/>
    </source>
</evidence>
<evidence type="ECO:0000313" key="2">
    <source>
        <dbReference type="Proteomes" id="UP000626109"/>
    </source>
</evidence>
<dbReference type="AlphaFoldDB" id="A0A813JLF0"/>
<organism evidence="1 2">
    <name type="scientific">Polarella glacialis</name>
    <name type="common">Dinoflagellate</name>
    <dbReference type="NCBI Taxonomy" id="89957"/>
    <lineage>
        <taxon>Eukaryota</taxon>
        <taxon>Sar</taxon>
        <taxon>Alveolata</taxon>
        <taxon>Dinophyceae</taxon>
        <taxon>Suessiales</taxon>
        <taxon>Suessiaceae</taxon>
        <taxon>Polarella</taxon>
    </lineage>
</organism>
<reference evidence="1" key="1">
    <citation type="submission" date="2021-02" db="EMBL/GenBank/DDBJ databases">
        <authorList>
            <person name="Dougan E. K."/>
            <person name="Rhodes N."/>
            <person name="Thang M."/>
            <person name="Chan C."/>
        </authorList>
    </citation>
    <scope>NUCLEOTIDE SEQUENCE</scope>
</reference>
<name>A0A813JLF0_POLGL</name>
<dbReference type="EMBL" id="CAJNNW010025759">
    <property type="protein sequence ID" value="CAE8679338.1"/>
    <property type="molecule type" value="Genomic_DNA"/>
</dbReference>
<dbReference type="Proteomes" id="UP000626109">
    <property type="component" value="Unassembled WGS sequence"/>
</dbReference>
<proteinExistence type="predicted"/>
<protein>
    <submittedName>
        <fullName evidence="1">Uncharacterized protein</fullName>
    </submittedName>
</protein>
<accession>A0A813JLF0</accession>
<feature type="non-terminal residue" evidence="1">
    <location>
        <position position="303"/>
    </location>
</feature>
<sequence>AAKIMASPLQRACPGAFSLAHGRPGVLGTGNRPGHGRLAAACPGAAASGLPFVRRLSSGDLARTAGLLGCLSVACLLRKPRDSSGVRMASVLAGSSVRKSGRHAAKVTEPLVLGAPGGVLKTARANSSDAWQSLEHIYCVNLDRRPERWSFMQAQFQRLRMPAERFSAVDGRTLDVPHMAEIGLIAMEALPRWPWPEPWIRKMFAPTYGADRIRSALIHELKALMSNVLQVLQHSAASYARSLSETVRSALAKKARGKQEHGKEVQDANRPTLLPHDWHNWEAPFLVIEDDCQFAEASNEPSL</sequence>
<gene>
    <name evidence="1" type="ORF">PGLA2088_LOCUS21308</name>
</gene>
<comment type="caution">
    <text evidence="1">The sequence shown here is derived from an EMBL/GenBank/DDBJ whole genome shotgun (WGS) entry which is preliminary data.</text>
</comment>